<comment type="caution">
    <text evidence="2">The sequence shown here is derived from an EMBL/GenBank/DDBJ whole genome shotgun (WGS) entry which is preliminary data.</text>
</comment>
<protein>
    <recommendedName>
        <fullName evidence="1">Heparinase II/III-like C-terminal domain-containing protein</fullName>
    </recommendedName>
</protein>
<organism evidence="2 3">
    <name type="scientific">Shinella yambaruensis</name>
    <dbReference type="NCBI Taxonomy" id="415996"/>
    <lineage>
        <taxon>Bacteria</taxon>
        <taxon>Pseudomonadati</taxon>
        <taxon>Pseudomonadota</taxon>
        <taxon>Alphaproteobacteria</taxon>
        <taxon>Hyphomicrobiales</taxon>
        <taxon>Rhizobiaceae</taxon>
        <taxon>Shinella</taxon>
    </lineage>
</organism>
<name>A0ABQ5Z9W3_9HYPH</name>
<proteinExistence type="predicted"/>
<dbReference type="EMBL" id="BSOP01000001">
    <property type="protein sequence ID" value="GLR48801.1"/>
    <property type="molecule type" value="Genomic_DNA"/>
</dbReference>
<dbReference type="InterPro" id="IPR012480">
    <property type="entry name" value="Hepar_II_III_C"/>
</dbReference>
<dbReference type="Proteomes" id="UP001156702">
    <property type="component" value="Unassembled WGS sequence"/>
</dbReference>
<evidence type="ECO:0000313" key="3">
    <source>
        <dbReference type="Proteomes" id="UP001156702"/>
    </source>
</evidence>
<evidence type="ECO:0000259" key="1">
    <source>
        <dbReference type="Pfam" id="PF07940"/>
    </source>
</evidence>
<evidence type="ECO:0000313" key="2">
    <source>
        <dbReference type="EMBL" id="GLR48801.1"/>
    </source>
</evidence>
<reference evidence="3" key="1">
    <citation type="journal article" date="2019" name="Int. J. Syst. Evol. Microbiol.">
        <title>The Global Catalogue of Microorganisms (GCM) 10K type strain sequencing project: providing services to taxonomists for standard genome sequencing and annotation.</title>
        <authorList>
            <consortium name="The Broad Institute Genomics Platform"/>
            <consortium name="The Broad Institute Genome Sequencing Center for Infectious Disease"/>
            <person name="Wu L."/>
            <person name="Ma J."/>
        </authorList>
    </citation>
    <scope>NUCLEOTIDE SEQUENCE [LARGE SCALE GENOMIC DNA]</scope>
    <source>
        <strain evidence="3">NBRC 102122</strain>
    </source>
</reference>
<gene>
    <name evidence="2" type="ORF">GCM10007923_00050</name>
</gene>
<keyword evidence="3" id="KW-1185">Reference proteome</keyword>
<feature type="domain" description="Heparinase II/III-like C-terminal" evidence="1">
    <location>
        <begin position="364"/>
        <end position="514"/>
    </location>
</feature>
<sequence>MGMTTERAWEQEIVRRANAFKGRRHLFVDFYRIRHRLVWPLPIRVLDHPAVPVRGFSAAYPWAIWMSWALEERISALGLAAEWNADTDAAAAARIDLEALCDWPGYLHTRCDARRAYLAFAHSVRTMCVAAKWAWPDDALRRALHVGLGRAVDEMLPWSNRLHGTFSDRKTLIEAPEPHKHLHNITLIATLATACAARLADHPAAARLDRRAKILVGALLTLRWRGVTETVSYDGYVMDFVADWLAGLPEEERNVFFDHPRFGDTLVQSYGLAVPGDLVHVAELGDVEPREMPFHISAQAKLQALKPDPLRAWYLQGCDPRHLRVDALAALKQAASDTATTRQPVPPNQTILDVNYALVLRSGWERADVAVAVGASKSPMGHVHCDNGSLVIGTRGRWVIDDAGYQQYLDTAERQFTTGPQAHNAPVINGFAQISKRLTERRLEQPADDVRVAHLDLTPSYPAGAGIGRLARTVWLLGREHVVVCDHLTASVLQSLRYTWHGHRDCGWLVENGVASLHAPDEAEPLIFVSSPQLAFEASQITRLRGSRGQMSLTVDIEPEKMPAFRDVGLIAWLFSFREARAKITFDGSCLSIDHYRLDASMFG</sequence>
<dbReference type="Gene3D" id="2.70.98.70">
    <property type="match status" value="1"/>
</dbReference>
<accession>A0ABQ5Z9W3</accession>
<dbReference type="Pfam" id="PF07940">
    <property type="entry name" value="Hepar_II_III_C"/>
    <property type="match status" value="1"/>
</dbReference>